<dbReference type="RefSeq" id="WP_007570356.1">
    <property type="nucleotide sequence ID" value="NZ_AGUD01000012.1"/>
</dbReference>
<sequence length="124" mass="12921">MRLIVDGSNVMGSRPDGWWRDRPAARRRLVGEIDAQATAVRARLAEGASLVVVFDGRPHDVAAAAVAVRFASDADDAITALAQAGDVVVTSDRALAGRVAERGATTVGASRLLRLLGPGRHAPS</sequence>
<dbReference type="Proteomes" id="UP000005143">
    <property type="component" value="Unassembled WGS sequence"/>
</dbReference>
<proteinExistence type="predicted"/>
<keyword evidence="2" id="KW-1185">Reference proteome</keyword>
<evidence type="ECO:0000313" key="2">
    <source>
        <dbReference type="Proteomes" id="UP000005143"/>
    </source>
</evidence>
<dbReference type="InterPro" id="IPR003791">
    <property type="entry name" value="UPF0178"/>
</dbReference>
<dbReference type="AlphaFoldDB" id="H0E0W4"/>
<name>H0E0W4_9ACTN</name>
<protein>
    <recommendedName>
        <fullName evidence="3">RNA-binding protein</fullName>
    </recommendedName>
</protein>
<evidence type="ECO:0008006" key="3">
    <source>
        <dbReference type="Google" id="ProtNLM"/>
    </source>
</evidence>
<comment type="caution">
    <text evidence="1">The sequence shown here is derived from an EMBL/GenBank/DDBJ whole genome shotgun (WGS) entry which is preliminary data.</text>
</comment>
<dbReference type="Pfam" id="PF02639">
    <property type="entry name" value="DUF188"/>
    <property type="match status" value="1"/>
</dbReference>
<dbReference type="EMBL" id="AGUD01000012">
    <property type="protein sequence ID" value="EHN12728.1"/>
    <property type="molecule type" value="Genomic_DNA"/>
</dbReference>
<dbReference type="OrthoDB" id="3404294at2"/>
<evidence type="ECO:0000313" key="1">
    <source>
        <dbReference type="EMBL" id="EHN12728.1"/>
    </source>
</evidence>
<reference evidence="1 2" key="1">
    <citation type="journal article" date="2013" name="Biodegradation">
        <title>Quantitative proteomic analysis of ibuprofen-degrading Patulibacter sp. strain I11.</title>
        <authorList>
            <person name="Almeida B."/>
            <person name="Kjeldal H."/>
            <person name="Lolas I."/>
            <person name="Knudsen A.D."/>
            <person name="Carvalho G."/>
            <person name="Nielsen K.L."/>
            <person name="Barreto Crespo M.T."/>
            <person name="Stensballe A."/>
            <person name="Nielsen J.L."/>
        </authorList>
    </citation>
    <scope>NUCLEOTIDE SEQUENCE [LARGE SCALE GENOMIC DNA]</scope>
    <source>
        <strain evidence="1 2">I11</strain>
    </source>
</reference>
<accession>H0E0W4</accession>
<gene>
    <name evidence="1" type="ORF">PAI11_04220</name>
</gene>
<dbReference type="PATRIC" id="fig|1097667.3.peg.421"/>
<organism evidence="1 2">
    <name type="scientific">Patulibacter medicamentivorans</name>
    <dbReference type="NCBI Taxonomy" id="1097667"/>
    <lineage>
        <taxon>Bacteria</taxon>
        <taxon>Bacillati</taxon>
        <taxon>Actinomycetota</taxon>
        <taxon>Thermoleophilia</taxon>
        <taxon>Solirubrobacterales</taxon>
        <taxon>Patulibacteraceae</taxon>
        <taxon>Patulibacter</taxon>
    </lineage>
</organism>